<protein>
    <submittedName>
        <fullName evidence="1">Uncharacterized protein</fullName>
    </submittedName>
</protein>
<proteinExistence type="predicted"/>
<dbReference type="Proteomes" id="UP000814128">
    <property type="component" value="Unassembled WGS sequence"/>
</dbReference>
<reference evidence="1" key="1">
    <citation type="submission" date="2021-02" db="EMBL/GenBank/DDBJ databases">
        <authorList>
            <consortium name="DOE Joint Genome Institute"/>
            <person name="Ahrendt S."/>
            <person name="Looney B.P."/>
            <person name="Miyauchi S."/>
            <person name="Morin E."/>
            <person name="Drula E."/>
            <person name="Courty P.E."/>
            <person name="Chicoki N."/>
            <person name="Fauchery L."/>
            <person name="Kohler A."/>
            <person name="Kuo A."/>
            <person name="Labutti K."/>
            <person name="Pangilinan J."/>
            <person name="Lipzen A."/>
            <person name="Riley R."/>
            <person name="Andreopoulos W."/>
            <person name="He G."/>
            <person name="Johnson J."/>
            <person name="Barry K.W."/>
            <person name="Grigoriev I.V."/>
            <person name="Nagy L."/>
            <person name="Hibbett D."/>
            <person name="Henrissat B."/>
            <person name="Matheny P.B."/>
            <person name="Labbe J."/>
            <person name="Martin F."/>
        </authorList>
    </citation>
    <scope>NUCLEOTIDE SEQUENCE</scope>
    <source>
        <strain evidence="1">EC-137</strain>
    </source>
</reference>
<dbReference type="EMBL" id="MU273658">
    <property type="protein sequence ID" value="KAI0029744.1"/>
    <property type="molecule type" value="Genomic_DNA"/>
</dbReference>
<organism evidence="1 2">
    <name type="scientific">Vararia minispora EC-137</name>
    <dbReference type="NCBI Taxonomy" id="1314806"/>
    <lineage>
        <taxon>Eukaryota</taxon>
        <taxon>Fungi</taxon>
        <taxon>Dikarya</taxon>
        <taxon>Basidiomycota</taxon>
        <taxon>Agaricomycotina</taxon>
        <taxon>Agaricomycetes</taxon>
        <taxon>Russulales</taxon>
        <taxon>Lachnocladiaceae</taxon>
        <taxon>Vararia</taxon>
    </lineage>
</organism>
<accession>A0ACB8QDB6</accession>
<comment type="caution">
    <text evidence="1">The sequence shown here is derived from an EMBL/GenBank/DDBJ whole genome shotgun (WGS) entry which is preliminary data.</text>
</comment>
<gene>
    <name evidence="1" type="ORF">K488DRAFT_88412</name>
</gene>
<reference evidence="1" key="2">
    <citation type="journal article" date="2022" name="New Phytol.">
        <title>Evolutionary transition to the ectomycorrhizal habit in the genomes of a hyperdiverse lineage of mushroom-forming fungi.</title>
        <authorList>
            <person name="Looney B."/>
            <person name="Miyauchi S."/>
            <person name="Morin E."/>
            <person name="Drula E."/>
            <person name="Courty P.E."/>
            <person name="Kohler A."/>
            <person name="Kuo A."/>
            <person name="LaButti K."/>
            <person name="Pangilinan J."/>
            <person name="Lipzen A."/>
            <person name="Riley R."/>
            <person name="Andreopoulos W."/>
            <person name="He G."/>
            <person name="Johnson J."/>
            <person name="Nolan M."/>
            <person name="Tritt A."/>
            <person name="Barry K.W."/>
            <person name="Grigoriev I.V."/>
            <person name="Nagy L.G."/>
            <person name="Hibbett D."/>
            <person name="Henrissat B."/>
            <person name="Matheny P.B."/>
            <person name="Labbe J."/>
            <person name="Martin F.M."/>
        </authorList>
    </citation>
    <scope>NUCLEOTIDE SEQUENCE</scope>
    <source>
        <strain evidence="1">EC-137</strain>
    </source>
</reference>
<name>A0ACB8QDB6_9AGAM</name>
<keyword evidence="2" id="KW-1185">Reference proteome</keyword>
<sequence>MSSSPIPPSLELSSLPQLPLSLRRSGTRLTPTECETSRAGELNCTPGNRDVAQSPDIQVFSGAYEKSRPVVGRSSPDIEVLTGGYSQMTRGGREAPGYLESLRQRHSKHTSAAAHVDPGMRSDFVYNQRPRYTNLQQLTHDLQGLAELVGLGCLAGCRSFLSSPITVSAQSSVCHICAIRANATFWLLFISLWPSSAS</sequence>
<evidence type="ECO:0000313" key="1">
    <source>
        <dbReference type="EMBL" id="KAI0029744.1"/>
    </source>
</evidence>
<evidence type="ECO:0000313" key="2">
    <source>
        <dbReference type="Proteomes" id="UP000814128"/>
    </source>
</evidence>